<evidence type="ECO:0000256" key="1">
    <source>
        <dbReference type="ARBA" id="ARBA00004123"/>
    </source>
</evidence>
<keyword evidence="5" id="KW-0539">Nucleus</keyword>
<name>A0A9P6C8U1_9AGAR</name>
<dbReference type="InterPro" id="IPR013083">
    <property type="entry name" value="Znf_RING/FYVE/PHD"/>
</dbReference>
<evidence type="ECO:0000256" key="7">
    <source>
        <dbReference type="SAM" id="MobiDB-lite"/>
    </source>
</evidence>
<dbReference type="OrthoDB" id="436852at2759"/>
<proteinExistence type="predicted"/>
<keyword evidence="10" id="KW-1185">Reference proteome</keyword>
<gene>
    <name evidence="9" type="ORF">BDZ94DRAFT_1177874</name>
</gene>
<evidence type="ECO:0000256" key="3">
    <source>
        <dbReference type="ARBA" id="ARBA00022771"/>
    </source>
</evidence>
<sequence length="422" mass="48055">KPRGTDNPVTGPPKLAKSATVVPKKTTASRSRSASVMPGGSAGPETEKQEEEEEEDQHEDDKLYCVCKTKYDEDRFMIACDRCDEWYHTQCVNMSDLEVDLVDQFICPPCVKKNPHLPLRTTYKQRCLYGLKHVDPESPKACHKPARGAFSKYCSDECGVKYMQTRIDAWAKKGGKRDKLWESVKNAEKREGVVVIAKNVAASDDDQCRKEEQKLFGNGKPKKTKVEREVERLNLLLDQVVRLREEVKKGMEVVVWREKLLELATERAEQVGQCGWDQRLCFGDEEWSDFGAGVLESYEETKIENGSSQGDMQVDSTAEEDGEWWCPGKSMCDRHNGWQAVRHRDVCKEKEKKEDALLNLTTREREIRKRIEDIIDPHAHNCNDIVPKSPLKASNTKLTNGHAKGKMHGDFTKKGKKRKAPS</sequence>
<keyword evidence="3 6" id="KW-0863">Zinc-finger</keyword>
<dbReference type="PANTHER" id="PTHR46174">
    <property type="entry name" value="CXXC-TYPE ZINC FINGER PROTEIN 1"/>
    <property type="match status" value="1"/>
</dbReference>
<dbReference type="PROSITE" id="PS01359">
    <property type="entry name" value="ZF_PHD_1"/>
    <property type="match status" value="1"/>
</dbReference>
<evidence type="ECO:0000313" key="10">
    <source>
        <dbReference type="Proteomes" id="UP000807353"/>
    </source>
</evidence>
<feature type="region of interest" description="Disordered" evidence="7">
    <location>
        <begin position="1"/>
        <end position="57"/>
    </location>
</feature>
<dbReference type="GO" id="GO:0008270">
    <property type="term" value="F:zinc ion binding"/>
    <property type="evidence" value="ECO:0007669"/>
    <property type="project" value="UniProtKB-KW"/>
</dbReference>
<dbReference type="SUPFAM" id="SSF57903">
    <property type="entry name" value="FYVE/PHD zinc finger"/>
    <property type="match status" value="1"/>
</dbReference>
<evidence type="ECO:0000259" key="8">
    <source>
        <dbReference type="PROSITE" id="PS50016"/>
    </source>
</evidence>
<dbReference type="InterPro" id="IPR019786">
    <property type="entry name" value="Zinc_finger_PHD-type_CS"/>
</dbReference>
<keyword evidence="4" id="KW-0862">Zinc</keyword>
<dbReference type="SMART" id="SM00249">
    <property type="entry name" value="PHD"/>
    <property type="match status" value="1"/>
</dbReference>
<dbReference type="Proteomes" id="UP000807353">
    <property type="component" value="Unassembled WGS sequence"/>
</dbReference>
<evidence type="ECO:0000256" key="6">
    <source>
        <dbReference type="PROSITE-ProRule" id="PRU00146"/>
    </source>
</evidence>
<evidence type="ECO:0000313" key="9">
    <source>
        <dbReference type="EMBL" id="KAF9456367.1"/>
    </source>
</evidence>
<dbReference type="PANTHER" id="PTHR46174:SF1">
    <property type="entry name" value="CXXC-TYPE ZINC FINGER PROTEIN 1"/>
    <property type="match status" value="1"/>
</dbReference>
<keyword evidence="2" id="KW-0479">Metal-binding</keyword>
<dbReference type="Pfam" id="PF00628">
    <property type="entry name" value="PHD"/>
    <property type="match status" value="1"/>
</dbReference>
<evidence type="ECO:0000256" key="5">
    <source>
        <dbReference type="ARBA" id="ARBA00023242"/>
    </source>
</evidence>
<organism evidence="9 10">
    <name type="scientific">Collybia nuda</name>
    <dbReference type="NCBI Taxonomy" id="64659"/>
    <lineage>
        <taxon>Eukaryota</taxon>
        <taxon>Fungi</taxon>
        <taxon>Dikarya</taxon>
        <taxon>Basidiomycota</taxon>
        <taxon>Agaricomycotina</taxon>
        <taxon>Agaricomycetes</taxon>
        <taxon>Agaricomycetidae</taxon>
        <taxon>Agaricales</taxon>
        <taxon>Tricholomatineae</taxon>
        <taxon>Clitocybaceae</taxon>
        <taxon>Collybia</taxon>
    </lineage>
</organism>
<dbReference type="CDD" id="cd16039">
    <property type="entry name" value="PHD_SPP1"/>
    <property type="match status" value="1"/>
</dbReference>
<dbReference type="PROSITE" id="PS50016">
    <property type="entry name" value="ZF_PHD_2"/>
    <property type="match status" value="1"/>
</dbReference>
<dbReference type="GO" id="GO:0045893">
    <property type="term" value="P:positive regulation of DNA-templated transcription"/>
    <property type="evidence" value="ECO:0007669"/>
    <property type="project" value="TreeGrafter"/>
</dbReference>
<dbReference type="GO" id="GO:0048188">
    <property type="term" value="C:Set1C/COMPASS complex"/>
    <property type="evidence" value="ECO:0007669"/>
    <property type="project" value="InterPro"/>
</dbReference>
<feature type="compositionally biased region" description="Acidic residues" evidence="7">
    <location>
        <begin position="48"/>
        <end position="57"/>
    </location>
</feature>
<protein>
    <recommendedName>
        <fullName evidence="8">PHD-type domain-containing protein</fullName>
    </recommendedName>
</protein>
<dbReference type="AlphaFoldDB" id="A0A9P6C8U1"/>
<dbReference type="Gene3D" id="3.30.40.10">
    <property type="entry name" value="Zinc/RING finger domain, C3HC4 (zinc finger)"/>
    <property type="match status" value="1"/>
</dbReference>
<dbReference type="InterPro" id="IPR011011">
    <property type="entry name" value="Znf_FYVE_PHD"/>
</dbReference>
<accession>A0A9P6C8U1</accession>
<dbReference type="InterPro" id="IPR019787">
    <property type="entry name" value="Znf_PHD-finger"/>
</dbReference>
<dbReference type="InterPro" id="IPR001965">
    <property type="entry name" value="Znf_PHD"/>
</dbReference>
<comment type="subcellular location">
    <subcellularLocation>
        <location evidence="1">Nucleus</location>
    </subcellularLocation>
</comment>
<dbReference type="InterPro" id="IPR037869">
    <property type="entry name" value="Spp1/CFP1"/>
</dbReference>
<comment type="caution">
    <text evidence="9">The sequence shown here is derived from an EMBL/GenBank/DDBJ whole genome shotgun (WGS) entry which is preliminary data.</text>
</comment>
<feature type="domain" description="PHD-type" evidence="8">
    <location>
        <begin position="62"/>
        <end position="113"/>
    </location>
</feature>
<reference evidence="9" key="1">
    <citation type="submission" date="2020-11" db="EMBL/GenBank/DDBJ databases">
        <authorList>
            <consortium name="DOE Joint Genome Institute"/>
            <person name="Ahrendt S."/>
            <person name="Riley R."/>
            <person name="Andreopoulos W."/>
            <person name="Labutti K."/>
            <person name="Pangilinan J."/>
            <person name="Ruiz-Duenas F.J."/>
            <person name="Barrasa J.M."/>
            <person name="Sanchez-Garcia M."/>
            <person name="Camarero S."/>
            <person name="Miyauchi S."/>
            <person name="Serrano A."/>
            <person name="Linde D."/>
            <person name="Babiker R."/>
            <person name="Drula E."/>
            <person name="Ayuso-Fernandez I."/>
            <person name="Pacheco R."/>
            <person name="Padilla G."/>
            <person name="Ferreira P."/>
            <person name="Barriuso J."/>
            <person name="Kellner H."/>
            <person name="Castanera R."/>
            <person name="Alfaro M."/>
            <person name="Ramirez L."/>
            <person name="Pisabarro A.G."/>
            <person name="Kuo A."/>
            <person name="Tritt A."/>
            <person name="Lipzen A."/>
            <person name="He G."/>
            <person name="Yan M."/>
            <person name="Ng V."/>
            <person name="Cullen D."/>
            <person name="Martin F."/>
            <person name="Rosso M.-N."/>
            <person name="Henrissat B."/>
            <person name="Hibbett D."/>
            <person name="Martinez A.T."/>
            <person name="Grigoriev I.V."/>
        </authorList>
    </citation>
    <scope>NUCLEOTIDE SEQUENCE</scope>
    <source>
        <strain evidence="9">CBS 247.69</strain>
    </source>
</reference>
<evidence type="ECO:0000256" key="4">
    <source>
        <dbReference type="ARBA" id="ARBA00022833"/>
    </source>
</evidence>
<feature type="region of interest" description="Disordered" evidence="7">
    <location>
        <begin position="385"/>
        <end position="422"/>
    </location>
</feature>
<feature type="non-terminal residue" evidence="9">
    <location>
        <position position="1"/>
    </location>
</feature>
<evidence type="ECO:0000256" key="2">
    <source>
        <dbReference type="ARBA" id="ARBA00022723"/>
    </source>
</evidence>
<dbReference type="EMBL" id="MU150432">
    <property type="protein sequence ID" value="KAF9456367.1"/>
    <property type="molecule type" value="Genomic_DNA"/>
</dbReference>